<organism evidence="2 3">
    <name type="scientific">Pedobacter planticolens</name>
    <dbReference type="NCBI Taxonomy" id="2679964"/>
    <lineage>
        <taxon>Bacteria</taxon>
        <taxon>Pseudomonadati</taxon>
        <taxon>Bacteroidota</taxon>
        <taxon>Sphingobacteriia</taxon>
        <taxon>Sphingobacteriales</taxon>
        <taxon>Sphingobacteriaceae</taxon>
        <taxon>Pedobacter</taxon>
    </lineage>
</organism>
<dbReference type="Proteomes" id="UP000601055">
    <property type="component" value="Unassembled WGS sequence"/>
</dbReference>
<dbReference type="InterPro" id="IPR013783">
    <property type="entry name" value="Ig-like_fold"/>
</dbReference>
<gene>
    <name evidence="2" type="ORF">GM921_15310</name>
</gene>
<dbReference type="RefSeq" id="WP_182923508.1">
    <property type="nucleotide sequence ID" value="NZ_WNXD01000002.1"/>
</dbReference>
<dbReference type="EMBL" id="WNXD01000002">
    <property type="protein sequence ID" value="MBB2146871.1"/>
    <property type="molecule type" value="Genomic_DNA"/>
</dbReference>
<dbReference type="InterPro" id="IPR002909">
    <property type="entry name" value="IPT_dom"/>
</dbReference>
<protein>
    <recommendedName>
        <fullName evidence="1">IPT/TIG domain-containing protein</fullName>
    </recommendedName>
</protein>
<dbReference type="Gene3D" id="2.60.40.10">
    <property type="entry name" value="Immunoglobulins"/>
    <property type="match status" value="1"/>
</dbReference>
<reference evidence="2" key="1">
    <citation type="submission" date="2019-11" db="EMBL/GenBank/DDBJ databases">
        <title>Description of Pedobacter sp. LMG 31464T.</title>
        <authorList>
            <person name="Carlier A."/>
            <person name="Qi S."/>
            <person name="Vandamme P."/>
        </authorList>
    </citation>
    <scope>NUCLEOTIDE SEQUENCE</scope>
    <source>
        <strain evidence="2">LMG 31464</strain>
    </source>
</reference>
<name>A0A923DZC5_9SPHI</name>
<keyword evidence="3" id="KW-1185">Reference proteome</keyword>
<accession>A0A923DZC5</accession>
<dbReference type="Pfam" id="PF01833">
    <property type="entry name" value="TIG"/>
    <property type="match status" value="1"/>
</dbReference>
<dbReference type="PROSITE" id="PS51257">
    <property type="entry name" value="PROKAR_LIPOPROTEIN"/>
    <property type="match status" value="1"/>
</dbReference>
<dbReference type="SUPFAM" id="SSF50965">
    <property type="entry name" value="Galactose oxidase, central domain"/>
    <property type="match status" value="1"/>
</dbReference>
<dbReference type="SUPFAM" id="SSF81296">
    <property type="entry name" value="E set domains"/>
    <property type="match status" value="1"/>
</dbReference>
<sequence length="435" mass="47965">MKQFNNRCNQVSFIILILLTILTSCKKNKIKPYPIIPTKQISFSPSAAFIGDEITLTGEFDPDKTKNIVSFGGAIALITSASQTELKVLVPATAKNEKLIVNVNGVETASSTNFTLYNIFVAGTEYNGGPNKDKSVIKYWKNGILTTLTDGAHNAFATSMTINDKDVYVLGYENIIGYNNTVKYWKNGIPVSLTDGTKDAYPVSIKVIGNDVYVTGYEYSNYGWATIVKYWKNGIEVKLSEGLEEAYPSGIAISGTDVYVVGYAYDDYYNISPKLWKNGKESILSQPVGFSYYASDVAVIGNDVYITGTQQTVDRSTPIYWKNGVKSIIPTNNSSKFAFTTSIIIKDNSFYVTGQEQEGTKRTSFYWENGMVQKLSFSTNIGYFTSSPTSVAVIDNNMFVSGARDNAAAYWRNGTPTLLTDKKYYAFACAIVIAP</sequence>
<evidence type="ECO:0000313" key="2">
    <source>
        <dbReference type="EMBL" id="MBB2146871.1"/>
    </source>
</evidence>
<dbReference type="InterPro" id="IPR014756">
    <property type="entry name" value="Ig_E-set"/>
</dbReference>
<comment type="caution">
    <text evidence="2">The sequence shown here is derived from an EMBL/GenBank/DDBJ whole genome shotgun (WGS) entry which is preliminary data.</text>
</comment>
<feature type="domain" description="IPT/TIG" evidence="1">
    <location>
        <begin position="42"/>
        <end position="114"/>
    </location>
</feature>
<evidence type="ECO:0000259" key="1">
    <source>
        <dbReference type="Pfam" id="PF01833"/>
    </source>
</evidence>
<evidence type="ECO:0000313" key="3">
    <source>
        <dbReference type="Proteomes" id="UP000601055"/>
    </source>
</evidence>
<dbReference type="AlphaFoldDB" id="A0A923DZC5"/>
<proteinExistence type="predicted"/>
<dbReference type="InterPro" id="IPR011043">
    <property type="entry name" value="Gal_Oxase/kelch_b-propeller"/>
</dbReference>